<gene>
    <name evidence="1" type="ORF">CKF48_18250</name>
</gene>
<organism evidence="1 2">
    <name type="scientific">Cytobacillus kochii</name>
    <dbReference type="NCBI Taxonomy" id="859143"/>
    <lineage>
        <taxon>Bacteria</taxon>
        <taxon>Bacillati</taxon>
        <taxon>Bacillota</taxon>
        <taxon>Bacilli</taxon>
        <taxon>Bacillales</taxon>
        <taxon>Bacillaceae</taxon>
        <taxon>Cytobacillus</taxon>
    </lineage>
</organism>
<name>A0A248TLR9_9BACI</name>
<protein>
    <submittedName>
        <fullName evidence="1">Uncharacterized protein</fullName>
    </submittedName>
</protein>
<keyword evidence="2" id="KW-1185">Reference proteome</keyword>
<evidence type="ECO:0000313" key="1">
    <source>
        <dbReference type="EMBL" id="ASV69069.1"/>
    </source>
</evidence>
<evidence type="ECO:0000313" key="2">
    <source>
        <dbReference type="Proteomes" id="UP000215137"/>
    </source>
</evidence>
<dbReference type="OrthoDB" id="2871578at2"/>
<dbReference type="Gene3D" id="1.10.10.60">
    <property type="entry name" value="Homeodomain-like"/>
    <property type="match status" value="1"/>
</dbReference>
<dbReference type="AlphaFoldDB" id="A0A248TLR9"/>
<sequence length="154" mass="17985">MTNEELKQGMKNVPVPTGLTDEQVKLAQAFVSERYTTGIKIADFCRKHNKSTETWYDWKKRPVFESYLATLRRSLVTDSEWETHEKIKQKVKSMALSEKGGVREIELYTKLFEHVVEADRQRNMEELGIVSEHEKAQDKTVEDKRNALLQRLKG</sequence>
<dbReference type="EMBL" id="CP022983">
    <property type="protein sequence ID" value="ASV69069.1"/>
    <property type="molecule type" value="Genomic_DNA"/>
</dbReference>
<dbReference type="KEGG" id="bko:CKF48_18250"/>
<dbReference type="RefSeq" id="WP_095372633.1">
    <property type="nucleotide sequence ID" value="NZ_CP022983.1"/>
</dbReference>
<reference evidence="1 2" key="1">
    <citation type="submission" date="2017-08" db="EMBL/GenBank/DDBJ databases">
        <title>Complete Genome Sequence of Bacillus kochii Oregon-R-modENCODE STRAIN BDGP4, isolated from Drosophila melanogaster gut.</title>
        <authorList>
            <person name="Wan K.H."/>
            <person name="Yu C."/>
            <person name="Park S."/>
            <person name="Hammonds A.S."/>
            <person name="Booth B.W."/>
            <person name="Celniker S.E."/>
        </authorList>
    </citation>
    <scope>NUCLEOTIDE SEQUENCE [LARGE SCALE GENOMIC DNA]</scope>
    <source>
        <strain evidence="1 2">BDGP4</strain>
    </source>
</reference>
<proteinExistence type="predicted"/>
<dbReference type="Proteomes" id="UP000215137">
    <property type="component" value="Chromosome"/>
</dbReference>
<accession>A0A248TLR9</accession>